<sequence>MKLFKSNYQPSKRTSIMNQHHAFEANNNASSKPEHNTHCPLLSLPPELRNYIYTLYLDHLIPSTILHLPTYLPTIPLRAVSRQLRHEVLSLLYTTRLICVPRPRIFPTFIACLGSIEKKCIRSVRITYTLVRCSSGPGAGWSVEEDHAVLEEFESLREIEIYVTGRLVSEKPGDPVESRLPRVEELEGMEQFRLLKRLRRREVKLRLVQCGLWWLESLSRWGEWQVEIARLIEGRVEERR</sequence>
<keyword evidence="2" id="KW-1185">Reference proteome</keyword>
<dbReference type="PANTHER" id="PTHR38790">
    <property type="entry name" value="2EXR DOMAIN-CONTAINING PROTEIN-RELATED"/>
    <property type="match status" value="1"/>
</dbReference>
<dbReference type="OrthoDB" id="62952at2759"/>
<accession>A0A6A6QPB4</accession>
<proteinExistence type="predicted"/>
<protein>
    <recommendedName>
        <fullName evidence="3">F-box domain-containing protein</fullName>
    </recommendedName>
</protein>
<name>A0A6A6QPB4_9PEZI</name>
<gene>
    <name evidence="1" type="ORF">BU16DRAFT_67631</name>
</gene>
<dbReference type="Proteomes" id="UP000799750">
    <property type="component" value="Unassembled WGS sequence"/>
</dbReference>
<evidence type="ECO:0008006" key="3">
    <source>
        <dbReference type="Google" id="ProtNLM"/>
    </source>
</evidence>
<dbReference type="AlphaFoldDB" id="A0A6A6QPB4"/>
<organism evidence="1 2">
    <name type="scientific">Lophium mytilinum</name>
    <dbReference type="NCBI Taxonomy" id="390894"/>
    <lineage>
        <taxon>Eukaryota</taxon>
        <taxon>Fungi</taxon>
        <taxon>Dikarya</taxon>
        <taxon>Ascomycota</taxon>
        <taxon>Pezizomycotina</taxon>
        <taxon>Dothideomycetes</taxon>
        <taxon>Pleosporomycetidae</taxon>
        <taxon>Mytilinidiales</taxon>
        <taxon>Mytilinidiaceae</taxon>
        <taxon>Lophium</taxon>
    </lineage>
</organism>
<evidence type="ECO:0000313" key="1">
    <source>
        <dbReference type="EMBL" id="KAF2494211.1"/>
    </source>
</evidence>
<evidence type="ECO:0000313" key="2">
    <source>
        <dbReference type="Proteomes" id="UP000799750"/>
    </source>
</evidence>
<dbReference type="EMBL" id="MU004191">
    <property type="protein sequence ID" value="KAF2494211.1"/>
    <property type="molecule type" value="Genomic_DNA"/>
</dbReference>
<reference evidence="1" key="1">
    <citation type="journal article" date="2020" name="Stud. Mycol.">
        <title>101 Dothideomycetes genomes: a test case for predicting lifestyles and emergence of pathogens.</title>
        <authorList>
            <person name="Haridas S."/>
            <person name="Albert R."/>
            <person name="Binder M."/>
            <person name="Bloem J."/>
            <person name="Labutti K."/>
            <person name="Salamov A."/>
            <person name="Andreopoulos B."/>
            <person name="Baker S."/>
            <person name="Barry K."/>
            <person name="Bills G."/>
            <person name="Bluhm B."/>
            <person name="Cannon C."/>
            <person name="Castanera R."/>
            <person name="Culley D."/>
            <person name="Daum C."/>
            <person name="Ezra D."/>
            <person name="Gonzalez J."/>
            <person name="Henrissat B."/>
            <person name="Kuo A."/>
            <person name="Liang C."/>
            <person name="Lipzen A."/>
            <person name="Lutzoni F."/>
            <person name="Magnuson J."/>
            <person name="Mondo S."/>
            <person name="Nolan M."/>
            <person name="Ohm R."/>
            <person name="Pangilinan J."/>
            <person name="Park H.-J."/>
            <person name="Ramirez L."/>
            <person name="Alfaro M."/>
            <person name="Sun H."/>
            <person name="Tritt A."/>
            <person name="Yoshinaga Y."/>
            <person name="Zwiers L.-H."/>
            <person name="Turgeon B."/>
            <person name="Goodwin S."/>
            <person name="Spatafora J."/>
            <person name="Crous P."/>
            <person name="Grigoriev I."/>
        </authorList>
    </citation>
    <scope>NUCLEOTIDE SEQUENCE</scope>
    <source>
        <strain evidence="1">CBS 269.34</strain>
    </source>
</reference>